<dbReference type="Proteomes" id="UP000681722">
    <property type="component" value="Unassembled WGS sequence"/>
</dbReference>
<feature type="non-terminal residue" evidence="1">
    <location>
        <position position="1"/>
    </location>
</feature>
<reference evidence="1" key="1">
    <citation type="submission" date="2021-02" db="EMBL/GenBank/DDBJ databases">
        <authorList>
            <person name="Nowell W R."/>
        </authorList>
    </citation>
    <scope>NUCLEOTIDE SEQUENCE</scope>
</reference>
<gene>
    <name evidence="1" type="ORF">GPM918_LOCUS38642</name>
    <name evidence="2" type="ORF">SRO942_LOCUS39479</name>
</gene>
<dbReference type="EMBL" id="CAJNOQ010025898">
    <property type="protein sequence ID" value="CAF1541274.1"/>
    <property type="molecule type" value="Genomic_DNA"/>
</dbReference>
<organism evidence="1 3">
    <name type="scientific">Didymodactylos carnosus</name>
    <dbReference type="NCBI Taxonomy" id="1234261"/>
    <lineage>
        <taxon>Eukaryota</taxon>
        <taxon>Metazoa</taxon>
        <taxon>Spiralia</taxon>
        <taxon>Gnathifera</taxon>
        <taxon>Rotifera</taxon>
        <taxon>Eurotatoria</taxon>
        <taxon>Bdelloidea</taxon>
        <taxon>Philodinida</taxon>
        <taxon>Philodinidae</taxon>
        <taxon>Didymodactylos</taxon>
    </lineage>
</organism>
<evidence type="ECO:0000313" key="1">
    <source>
        <dbReference type="EMBL" id="CAF1541274.1"/>
    </source>
</evidence>
<proteinExistence type="predicted"/>
<accession>A0A815WIH8</accession>
<dbReference type="EMBL" id="CAJOBC010091536">
    <property type="protein sequence ID" value="CAF4401624.1"/>
    <property type="molecule type" value="Genomic_DNA"/>
</dbReference>
<comment type="caution">
    <text evidence="1">The sequence shown here is derived from an EMBL/GenBank/DDBJ whole genome shotgun (WGS) entry which is preliminary data.</text>
</comment>
<evidence type="ECO:0000313" key="3">
    <source>
        <dbReference type="Proteomes" id="UP000663829"/>
    </source>
</evidence>
<protein>
    <submittedName>
        <fullName evidence="1">Uncharacterized protein</fullName>
    </submittedName>
</protein>
<sequence>LPDWLVFMMDYWEDFFVKCTEPIVFTLFEMNSDKEVKCREVQLEIVKALGDVVEFRFDEKSCVIEYIQTLKRCLSFMPLSLNYLLNKIEELKYEQKNNIKHQMIKRSVSIFFFFFLL</sequence>
<evidence type="ECO:0000313" key="2">
    <source>
        <dbReference type="EMBL" id="CAF4401624.1"/>
    </source>
</evidence>
<dbReference type="AlphaFoldDB" id="A0A815WIH8"/>
<dbReference type="Proteomes" id="UP000663829">
    <property type="component" value="Unassembled WGS sequence"/>
</dbReference>
<keyword evidence="3" id="KW-1185">Reference proteome</keyword>
<name>A0A815WIH8_9BILA</name>